<dbReference type="InterPro" id="IPR033562">
    <property type="entry name" value="PLPL"/>
</dbReference>
<organism evidence="4">
    <name type="scientific">Pseudo-nitzschia australis</name>
    <dbReference type="NCBI Taxonomy" id="44445"/>
    <lineage>
        <taxon>Eukaryota</taxon>
        <taxon>Sar</taxon>
        <taxon>Stramenopiles</taxon>
        <taxon>Ochrophyta</taxon>
        <taxon>Bacillariophyta</taxon>
        <taxon>Bacillariophyceae</taxon>
        <taxon>Bacillariophycidae</taxon>
        <taxon>Bacillariales</taxon>
        <taxon>Bacillariaceae</taxon>
        <taxon>Pseudo-nitzschia</taxon>
    </lineage>
</organism>
<sequence length="351" mass="39753">MNDTGSLHRNYRRFWRMQFQKLRFVIISLTVLTPWTGYVLSFQRTSNCRRTVFRNLKETFEDFDRHSLLHATISEDLYVEDTPSQNTRIVFPGGGIFFYYQAGLVSFLRERYDLSTCTFSGASAGALTATLTAADVDFYEATDLALKMAEDAGVWDRSGGLQGIWGPMIEEWLDSLLPTCIEALQDRITLLVTPVPSFGKTKVSNFKDRKDLIRCNMASVHLVSNTAVIMRGMKKGSSLSLAVLTNIVFKFSQPWFLDGKLTSNFRDRPHVDGSFLSKEDDYIPEYEEASTMLTETIFLDWSKDPAMSSKGGINMVEALSPDGIYGLIEQGKLYGKIMEEQGKFESLRKLT</sequence>
<dbReference type="InterPro" id="IPR016035">
    <property type="entry name" value="Acyl_Trfase/lysoPLipase"/>
</dbReference>
<keyword evidence="2" id="KW-0472">Membrane</keyword>
<reference evidence="4" key="1">
    <citation type="submission" date="2021-01" db="EMBL/GenBank/DDBJ databases">
        <authorList>
            <person name="Corre E."/>
            <person name="Pelletier E."/>
            <person name="Niang G."/>
            <person name="Scheremetjew M."/>
            <person name="Finn R."/>
            <person name="Kale V."/>
            <person name="Holt S."/>
            <person name="Cochrane G."/>
            <person name="Meng A."/>
            <person name="Brown T."/>
            <person name="Cohen L."/>
        </authorList>
    </citation>
    <scope>NUCLEOTIDE SEQUENCE</scope>
    <source>
        <strain evidence="4">10249 10 AB</strain>
    </source>
</reference>
<feature type="transmembrane region" description="Helical" evidence="2">
    <location>
        <begin position="21"/>
        <end position="40"/>
    </location>
</feature>
<dbReference type="PANTHER" id="PTHR12406">
    <property type="entry name" value="CALCIUM-INDEPENDENT PHOSPHOLIPASE A2 IPLA2 -RELATED"/>
    <property type="match status" value="1"/>
</dbReference>
<feature type="domain" description="PNPLA" evidence="3">
    <location>
        <begin position="89"/>
        <end position="146"/>
    </location>
</feature>
<gene>
    <name evidence="4" type="ORF">PAUS00366_LOCUS515</name>
</gene>
<keyword evidence="1" id="KW-0443">Lipid metabolism</keyword>
<evidence type="ECO:0000256" key="2">
    <source>
        <dbReference type="SAM" id="Phobius"/>
    </source>
</evidence>
<dbReference type="GO" id="GO:0004806">
    <property type="term" value="F:triacylglycerol lipase activity"/>
    <property type="evidence" value="ECO:0007669"/>
    <property type="project" value="TreeGrafter"/>
</dbReference>
<dbReference type="EMBL" id="HBIX01000647">
    <property type="protein sequence ID" value="CAE0707795.1"/>
    <property type="molecule type" value="Transcribed_RNA"/>
</dbReference>
<dbReference type="GO" id="GO:0055088">
    <property type="term" value="P:lipid homeostasis"/>
    <property type="evidence" value="ECO:0007669"/>
    <property type="project" value="TreeGrafter"/>
</dbReference>
<dbReference type="GO" id="GO:0016020">
    <property type="term" value="C:membrane"/>
    <property type="evidence" value="ECO:0007669"/>
    <property type="project" value="TreeGrafter"/>
</dbReference>
<proteinExistence type="predicted"/>
<dbReference type="SUPFAM" id="SSF52151">
    <property type="entry name" value="FabD/lysophospholipase-like"/>
    <property type="match status" value="1"/>
</dbReference>
<dbReference type="AlphaFoldDB" id="A0A7S4EEV3"/>
<protein>
    <recommendedName>
        <fullName evidence="3">PNPLA domain-containing protein</fullName>
    </recommendedName>
</protein>
<keyword evidence="2" id="KW-1133">Transmembrane helix</keyword>
<accession>A0A7S4EEV3</accession>
<dbReference type="GO" id="GO:0005737">
    <property type="term" value="C:cytoplasm"/>
    <property type="evidence" value="ECO:0007669"/>
    <property type="project" value="TreeGrafter"/>
</dbReference>
<dbReference type="GO" id="GO:0019433">
    <property type="term" value="P:triglyceride catabolic process"/>
    <property type="evidence" value="ECO:0007669"/>
    <property type="project" value="TreeGrafter"/>
</dbReference>
<dbReference type="Gene3D" id="3.40.1090.10">
    <property type="entry name" value="Cytosolic phospholipase A2 catalytic domain"/>
    <property type="match status" value="1"/>
</dbReference>
<keyword evidence="2" id="KW-0812">Transmembrane</keyword>
<name>A0A7S4EEV3_9STRA</name>
<dbReference type="Pfam" id="PF01734">
    <property type="entry name" value="Patatin"/>
    <property type="match status" value="1"/>
</dbReference>
<dbReference type="InterPro" id="IPR002641">
    <property type="entry name" value="PNPLA_dom"/>
</dbReference>
<evidence type="ECO:0000259" key="3">
    <source>
        <dbReference type="Pfam" id="PF01734"/>
    </source>
</evidence>
<evidence type="ECO:0000313" key="4">
    <source>
        <dbReference type="EMBL" id="CAE0707795.1"/>
    </source>
</evidence>
<dbReference type="PANTHER" id="PTHR12406:SF45">
    <property type="entry name" value="PATATIN"/>
    <property type="match status" value="1"/>
</dbReference>
<dbReference type="GO" id="GO:0005811">
    <property type="term" value="C:lipid droplet"/>
    <property type="evidence" value="ECO:0007669"/>
    <property type="project" value="TreeGrafter"/>
</dbReference>
<evidence type="ECO:0000256" key="1">
    <source>
        <dbReference type="ARBA" id="ARBA00023098"/>
    </source>
</evidence>